<dbReference type="AlphaFoldDB" id="A0A9P0D5G4"/>
<accession>A0A9P0D5G4</accession>
<evidence type="ECO:0000313" key="3">
    <source>
        <dbReference type="Proteomes" id="UP001153636"/>
    </source>
</evidence>
<evidence type="ECO:0000313" key="2">
    <source>
        <dbReference type="EMBL" id="CAH1112314.1"/>
    </source>
</evidence>
<keyword evidence="3" id="KW-1185">Reference proteome</keyword>
<feature type="compositionally biased region" description="Basic and acidic residues" evidence="1">
    <location>
        <begin position="102"/>
        <end position="111"/>
    </location>
</feature>
<dbReference type="Proteomes" id="UP001153636">
    <property type="component" value="Chromosome 6"/>
</dbReference>
<reference evidence="2" key="1">
    <citation type="submission" date="2022-01" db="EMBL/GenBank/DDBJ databases">
        <authorList>
            <person name="King R."/>
        </authorList>
    </citation>
    <scope>NUCLEOTIDE SEQUENCE</scope>
</reference>
<name>A0A9P0D5G4_9CUCU</name>
<dbReference type="EMBL" id="OV651818">
    <property type="protein sequence ID" value="CAH1112314.1"/>
    <property type="molecule type" value="Genomic_DNA"/>
</dbReference>
<protein>
    <submittedName>
        <fullName evidence="2">Uncharacterized protein</fullName>
    </submittedName>
</protein>
<feature type="compositionally biased region" description="Basic and acidic residues" evidence="1">
    <location>
        <begin position="61"/>
        <end position="72"/>
    </location>
</feature>
<gene>
    <name evidence="2" type="ORF">PSYICH_LOCUS12033</name>
</gene>
<dbReference type="OrthoDB" id="6712682at2759"/>
<organism evidence="2 3">
    <name type="scientific">Psylliodes chrysocephalus</name>
    <dbReference type="NCBI Taxonomy" id="3402493"/>
    <lineage>
        <taxon>Eukaryota</taxon>
        <taxon>Metazoa</taxon>
        <taxon>Ecdysozoa</taxon>
        <taxon>Arthropoda</taxon>
        <taxon>Hexapoda</taxon>
        <taxon>Insecta</taxon>
        <taxon>Pterygota</taxon>
        <taxon>Neoptera</taxon>
        <taxon>Endopterygota</taxon>
        <taxon>Coleoptera</taxon>
        <taxon>Polyphaga</taxon>
        <taxon>Cucujiformia</taxon>
        <taxon>Chrysomeloidea</taxon>
        <taxon>Chrysomelidae</taxon>
        <taxon>Galerucinae</taxon>
        <taxon>Alticini</taxon>
        <taxon>Psylliodes</taxon>
    </lineage>
</organism>
<evidence type="ECO:0000256" key="1">
    <source>
        <dbReference type="SAM" id="MobiDB-lite"/>
    </source>
</evidence>
<sequence length="150" mass="17162">MRNSSDIFCLNENVTDGCGMFSINGSCPMKLKRRHQNLQDECFEYGRSNVETFSGDVKAEKADLEQLDSPKELDEEQNDEIAQIDSSRGEPSKELRHRKMDFKKLNDKKSSEGVSSSSLARNPLTGAGIETEQYRRPKKQNPNRSEKWAW</sequence>
<proteinExistence type="predicted"/>
<feature type="region of interest" description="Disordered" evidence="1">
    <location>
        <begin position="61"/>
        <end position="150"/>
    </location>
</feature>